<keyword evidence="3 8" id="KW-1003">Cell membrane</keyword>
<feature type="domain" description="PTS EIIC type-3" evidence="10">
    <location>
        <begin position="8"/>
        <end position="424"/>
    </location>
</feature>
<keyword evidence="7 8" id="KW-0472">Membrane</keyword>
<dbReference type="GO" id="GO:0008982">
    <property type="term" value="F:protein-N(PI)-phosphohistidine-sugar phosphotransferase activity"/>
    <property type="evidence" value="ECO:0007669"/>
    <property type="project" value="UniProtKB-UniRule"/>
</dbReference>
<evidence type="ECO:0000313" key="14">
    <source>
        <dbReference type="Proteomes" id="UP000702954"/>
    </source>
</evidence>
<dbReference type="Proteomes" id="UP000702954">
    <property type="component" value="Unassembled WGS sequence"/>
</dbReference>
<dbReference type="PANTHER" id="PTHR33989">
    <property type="match status" value="1"/>
</dbReference>
<evidence type="ECO:0000313" key="13">
    <source>
        <dbReference type="Proteomes" id="UP000294613"/>
    </source>
</evidence>
<organism evidence="12 13">
    <name type="scientific">Faecalimonas umbilicata</name>
    <dbReference type="NCBI Taxonomy" id="1912855"/>
    <lineage>
        <taxon>Bacteria</taxon>
        <taxon>Bacillati</taxon>
        <taxon>Bacillota</taxon>
        <taxon>Clostridia</taxon>
        <taxon>Lachnospirales</taxon>
        <taxon>Lachnospiraceae</taxon>
        <taxon>Faecalimonas</taxon>
    </lineage>
</organism>
<evidence type="ECO:0000256" key="9">
    <source>
        <dbReference type="SAM" id="Phobius"/>
    </source>
</evidence>
<proteinExistence type="predicted"/>
<feature type="transmembrane region" description="Helical" evidence="9">
    <location>
        <begin position="90"/>
        <end position="108"/>
    </location>
</feature>
<dbReference type="PROSITE" id="PS51105">
    <property type="entry name" value="PTS_EIIC_TYPE_3"/>
    <property type="match status" value="1"/>
</dbReference>
<evidence type="ECO:0000256" key="7">
    <source>
        <dbReference type="ARBA" id="ARBA00023136"/>
    </source>
</evidence>
<feature type="transmembrane region" description="Helical" evidence="9">
    <location>
        <begin position="194"/>
        <end position="219"/>
    </location>
</feature>
<keyword evidence="4 8" id="KW-0762">Sugar transport</keyword>
<feature type="transmembrane region" description="Helical" evidence="9">
    <location>
        <begin position="27"/>
        <end position="48"/>
    </location>
</feature>
<dbReference type="InterPro" id="IPR051088">
    <property type="entry name" value="PTS_Sugar-EIIC/EIIB"/>
</dbReference>
<dbReference type="InterPro" id="IPR004796">
    <property type="entry name" value="PTS_IIC_cello"/>
</dbReference>
<feature type="transmembrane region" description="Helical" evidence="9">
    <location>
        <begin position="156"/>
        <end position="174"/>
    </location>
</feature>
<feature type="transmembrane region" description="Helical" evidence="9">
    <location>
        <begin position="115"/>
        <end position="136"/>
    </location>
</feature>
<reference evidence="11 14" key="1">
    <citation type="journal article" date="2018" name="Int. J. Syst. Evol. Microbiol.">
        <title>Draft Genome Sequence of Faecalimonas umbilicata JCM 30896T, an Acetate-Producing Bacterium Isolated from Human Feces.</title>
        <authorList>
            <person name="Sakamoto M."/>
            <person name="Ikeyama N."/>
            <person name="Yuki M."/>
            <person name="Ohkuma M."/>
        </authorList>
    </citation>
    <scope>NUCLEOTIDE SEQUENCE [LARGE SCALE GENOMIC DNA]</scope>
    <source>
        <strain evidence="11 14">EGH7</strain>
    </source>
</reference>
<name>A0A4R3JAM9_9FIRM</name>
<evidence type="ECO:0000256" key="1">
    <source>
        <dbReference type="ARBA" id="ARBA00004651"/>
    </source>
</evidence>
<keyword evidence="2 8" id="KW-0813">Transport</keyword>
<evidence type="ECO:0000256" key="6">
    <source>
        <dbReference type="ARBA" id="ARBA00022989"/>
    </source>
</evidence>
<dbReference type="InterPro" id="IPR003352">
    <property type="entry name" value="PTS_EIIC"/>
</dbReference>
<dbReference type="GO" id="GO:0005886">
    <property type="term" value="C:plasma membrane"/>
    <property type="evidence" value="ECO:0007669"/>
    <property type="project" value="UniProtKB-SubCell"/>
</dbReference>
<accession>A0A4R3JAM9</accession>
<comment type="subcellular location">
    <subcellularLocation>
        <location evidence="1">Cell membrane</location>
        <topology evidence="1">Multi-pass membrane protein</topology>
    </subcellularLocation>
</comment>
<feature type="transmembrane region" description="Helical" evidence="9">
    <location>
        <begin position="239"/>
        <end position="257"/>
    </location>
</feature>
<feature type="transmembrane region" description="Helical" evidence="9">
    <location>
        <begin position="407"/>
        <end position="425"/>
    </location>
</feature>
<reference evidence="12 13" key="2">
    <citation type="submission" date="2019-03" db="EMBL/GenBank/DDBJ databases">
        <title>Genomic Encyclopedia of Type Strains, Phase IV (KMG-IV): sequencing the most valuable type-strain genomes for metagenomic binning, comparative biology and taxonomic classification.</title>
        <authorList>
            <person name="Goeker M."/>
        </authorList>
    </citation>
    <scope>NUCLEOTIDE SEQUENCE [LARGE SCALE GENOMIC DNA]</scope>
    <source>
        <strain evidence="12 13">DSM 103426</strain>
    </source>
</reference>
<comment type="caution">
    <text evidence="12">The sequence shown here is derived from an EMBL/GenBank/DDBJ whole genome shotgun (WGS) entry which is preliminary data.</text>
</comment>
<protein>
    <recommendedName>
        <fullName evidence="8">Permease IIC component</fullName>
    </recommendedName>
</protein>
<feature type="transmembrane region" description="Helical" evidence="9">
    <location>
        <begin position="355"/>
        <end position="374"/>
    </location>
</feature>
<dbReference type="RefSeq" id="WP_008977685.1">
    <property type="nucleotide sequence ID" value="NZ_BHEO01000002.1"/>
</dbReference>
<evidence type="ECO:0000256" key="2">
    <source>
        <dbReference type="ARBA" id="ARBA00022448"/>
    </source>
</evidence>
<dbReference type="NCBIfam" id="TIGR00410">
    <property type="entry name" value="lacE"/>
    <property type="match status" value="1"/>
</dbReference>
<dbReference type="Pfam" id="PF02378">
    <property type="entry name" value="PTS_EIIC"/>
    <property type="match status" value="1"/>
</dbReference>
<dbReference type="Proteomes" id="UP000294613">
    <property type="component" value="Unassembled WGS sequence"/>
</dbReference>
<keyword evidence="6 9" id="KW-1133">Transmembrane helix</keyword>
<feature type="transmembrane region" description="Helical" evidence="9">
    <location>
        <begin position="297"/>
        <end position="318"/>
    </location>
</feature>
<dbReference type="PANTHER" id="PTHR33989:SF4">
    <property type="entry name" value="PTS SYSTEM N,N'-DIACETYLCHITOBIOSE-SPECIFIC EIIC COMPONENT"/>
    <property type="match status" value="1"/>
</dbReference>
<keyword evidence="14" id="KW-1185">Reference proteome</keyword>
<sequence length="448" mass="49338">MKKFTGFLEKYLSPLGAKLGNQRHLQALSNGMMMTLPLLVIGSIFMILNNPPINLETVDMNTTNLFIRFLINWKEWAVANSEWILAPYNMTFGMLGLMTAFSVAYCLAKSYKMNAAVNGIMSMSVFLLVCSKVVQVPVGEDAAISAITSQYLTSDGLFIALVLSFVCVEINRMVDKLGIKVKFPASVPSMVATFVNSLLPLFVNIVIVYGINLILISLIGKSIPEAIMSLLTPAIDVGNNIWVYAGIIMFSNILWFFGINGTSVVFSIVFMIGLAGTGANAALVAEGLAPTNPMNLQLFRYAMLGGAGGTLGLILLMWKSKSAKLKSLARISIVPGICSINEPITFGVPMTYNPVLAIPYIFTPSICVVLGYYAQVFGWITPGYIADPSFIPFFIQGWMSGMDFRNVIFMFLCIALSVLIYYPFFKVYEKQAVEKETKEAEEEDDFEW</sequence>
<keyword evidence="5 9" id="KW-0812">Transmembrane</keyword>
<evidence type="ECO:0000313" key="11">
    <source>
        <dbReference type="EMBL" id="GBU04012.1"/>
    </source>
</evidence>
<gene>
    <name evidence="12" type="ORF">EDD74_13126</name>
    <name evidence="11" type="ORF">FAEUMB_05530</name>
</gene>
<dbReference type="PIRSF" id="PIRSF006351">
    <property type="entry name" value="PTS_EIIC-Cellobiose"/>
    <property type="match status" value="1"/>
</dbReference>
<evidence type="ECO:0000259" key="10">
    <source>
        <dbReference type="PROSITE" id="PS51105"/>
    </source>
</evidence>
<evidence type="ECO:0000256" key="5">
    <source>
        <dbReference type="ARBA" id="ARBA00022692"/>
    </source>
</evidence>
<dbReference type="AlphaFoldDB" id="A0A4R3JAM9"/>
<dbReference type="InterPro" id="IPR004501">
    <property type="entry name" value="PTS_EIIC_3"/>
</dbReference>
<feature type="transmembrane region" description="Helical" evidence="9">
    <location>
        <begin position="264"/>
        <end position="285"/>
    </location>
</feature>
<evidence type="ECO:0000256" key="3">
    <source>
        <dbReference type="ARBA" id="ARBA00022475"/>
    </source>
</evidence>
<comment type="function">
    <text evidence="8">The phosphoenolpyruvate-dependent sugar phosphotransferase system (PTS), a major carbohydrate active -transport system, catalyzes the phosphorylation of incoming sugar substrates concomitant with their translocation across the cell membrane.</text>
</comment>
<dbReference type="GO" id="GO:0009401">
    <property type="term" value="P:phosphoenolpyruvate-dependent sugar phosphotransferase system"/>
    <property type="evidence" value="ECO:0007669"/>
    <property type="project" value="InterPro"/>
</dbReference>
<dbReference type="EMBL" id="BHEO01000002">
    <property type="protein sequence ID" value="GBU04012.1"/>
    <property type="molecule type" value="Genomic_DNA"/>
</dbReference>
<evidence type="ECO:0000256" key="4">
    <source>
        <dbReference type="ARBA" id="ARBA00022597"/>
    </source>
</evidence>
<evidence type="ECO:0000313" key="12">
    <source>
        <dbReference type="EMBL" id="TCS62702.1"/>
    </source>
</evidence>
<evidence type="ECO:0000256" key="8">
    <source>
        <dbReference type="PIRNR" id="PIRNR006351"/>
    </source>
</evidence>
<dbReference type="EMBL" id="SLZV01000031">
    <property type="protein sequence ID" value="TCS62702.1"/>
    <property type="molecule type" value="Genomic_DNA"/>
</dbReference>